<dbReference type="InterPro" id="IPR000182">
    <property type="entry name" value="GNAT_dom"/>
</dbReference>
<evidence type="ECO:0000313" key="3">
    <source>
        <dbReference type="Proteomes" id="UP000194761"/>
    </source>
</evidence>
<dbReference type="RefSeq" id="WP_086577749.1">
    <property type="nucleotide sequence ID" value="NZ_NGFP01000238.1"/>
</dbReference>
<dbReference type="AlphaFoldDB" id="A0A243R8Y2"/>
<evidence type="ECO:0000259" key="1">
    <source>
        <dbReference type="PROSITE" id="PS51186"/>
    </source>
</evidence>
<accession>A0A243R8Y2</accession>
<gene>
    <name evidence="2" type="ORF">CA984_35205</name>
</gene>
<keyword evidence="3" id="KW-1185">Reference proteome</keyword>
<organism evidence="2 3">
    <name type="scientific">Streptosporangium minutum</name>
    <dbReference type="NCBI Taxonomy" id="569862"/>
    <lineage>
        <taxon>Bacteria</taxon>
        <taxon>Bacillati</taxon>
        <taxon>Actinomycetota</taxon>
        <taxon>Actinomycetes</taxon>
        <taxon>Streptosporangiales</taxon>
        <taxon>Streptosporangiaceae</taxon>
        <taxon>Streptosporangium</taxon>
    </lineage>
</organism>
<feature type="domain" description="N-acetyltransferase" evidence="1">
    <location>
        <begin position="84"/>
        <end position="256"/>
    </location>
</feature>
<dbReference type="Pfam" id="PF00583">
    <property type="entry name" value="Acetyltransf_1"/>
    <property type="match status" value="1"/>
</dbReference>
<proteinExistence type="predicted"/>
<dbReference type="EMBL" id="NGFP01000238">
    <property type="protein sequence ID" value="OUC91049.1"/>
    <property type="molecule type" value="Genomic_DNA"/>
</dbReference>
<sequence>MELRDDSGLSVAVASAGEALALSRDRRALPPGVNVLRVPDPPAGSWVELARAGFVRKPSWITWVSPVCDTDEEWLARLPKRSRYDVRRARQAAARELRQVVRQPVEPAGLEEFLLLYGSMVARMPHGVGFAASLREAILAEERHYAVYAYGEDGMAGGCLCLESPQTGTVKLRFSAVDPLWRDRSLARVLYAEAVAVARRKGYRRVTLGNDPNLYGHIPQPGLLTFKARLGFTPVAAEPFGMNPWRDEADLLLSLDGLNDLVLMLGYLGDVSAGDGFPGYRLEARSRRPVDPGRCDFPFVLGARHRLLPD</sequence>
<evidence type="ECO:0000313" key="2">
    <source>
        <dbReference type="EMBL" id="OUC91049.1"/>
    </source>
</evidence>
<reference evidence="2 3" key="1">
    <citation type="submission" date="2017-05" db="EMBL/GenBank/DDBJ databases">
        <title>Biotechnological potential of actinobacteria isolated from South African environments.</title>
        <authorList>
            <person name="Le Roes-Hill M."/>
            <person name="Prins A."/>
            <person name="Durrell K.A."/>
        </authorList>
    </citation>
    <scope>NUCLEOTIDE SEQUENCE [LARGE SCALE GENOMIC DNA]</scope>
    <source>
        <strain evidence="2">M26</strain>
    </source>
</reference>
<dbReference type="GO" id="GO:0016747">
    <property type="term" value="F:acyltransferase activity, transferring groups other than amino-acyl groups"/>
    <property type="evidence" value="ECO:0007669"/>
    <property type="project" value="InterPro"/>
</dbReference>
<dbReference type="InterPro" id="IPR016181">
    <property type="entry name" value="Acyl_CoA_acyltransferase"/>
</dbReference>
<protein>
    <recommendedName>
        <fullName evidence="1">N-acetyltransferase domain-containing protein</fullName>
    </recommendedName>
</protein>
<name>A0A243R8Y2_9ACTN</name>
<comment type="caution">
    <text evidence="2">The sequence shown here is derived from an EMBL/GenBank/DDBJ whole genome shotgun (WGS) entry which is preliminary data.</text>
</comment>
<dbReference type="Proteomes" id="UP000194761">
    <property type="component" value="Unassembled WGS sequence"/>
</dbReference>
<dbReference type="PROSITE" id="PS51186">
    <property type="entry name" value="GNAT"/>
    <property type="match status" value="1"/>
</dbReference>
<dbReference type="Gene3D" id="3.40.630.30">
    <property type="match status" value="1"/>
</dbReference>
<dbReference type="SUPFAM" id="SSF55729">
    <property type="entry name" value="Acyl-CoA N-acyltransferases (Nat)"/>
    <property type="match status" value="1"/>
</dbReference>